<dbReference type="PRINTS" id="PR00132">
    <property type="entry name" value="GLHYDRLASE2"/>
</dbReference>
<dbReference type="PANTHER" id="PTHR46323">
    <property type="entry name" value="BETA-GALACTOSIDASE"/>
    <property type="match status" value="1"/>
</dbReference>
<dbReference type="InterPro" id="IPR017853">
    <property type="entry name" value="GH"/>
</dbReference>
<dbReference type="Pfam" id="PF16353">
    <property type="entry name" value="LacZ_4"/>
    <property type="match status" value="1"/>
</dbReference>
<dbReference type="Proteomes" id="UP000638014">
    <property type="component" value="Unassembled WGS sequence"/>
</dbReference>
<evidence type="ECO:0000313" key="10">
    <source>
        <dbReference type="Proteomes" id="UP000638014"/>
    </source>
</evidence>
<evidence type="ECO:0000256" key="7">
    <source>
        <dbReference type="RuleBase" id="RU361154"/>
    </source>
</evidence>
<evidence type="ECO:0000256" key="5">
    <source>
        <dbReference type="ARBA" id="ARBA00023295"/>
    </source>
</evidence>
<dbReference type="SUPFAM" id="SSF49303">
    <property type="entry name" value="beta-Galactosidase/glucuronidase domain"/>
    <property type="match status" value="2"/>
</dbReference>
<dbReference type="InterPro" id="IPR036156">
    <property type="entry name" value="Beta-gal/glucu_dom_sf"/>
</dbReference>
<evidence type="ECO:0000256" key="2">
    <source>
        <dbReference type="ARBA" id="ARBA00007401"/>
    </source>
</evidence>
<dbReference type="SUPFAM" id="SSF74650">
    <property type="entry name" value="Galactose mutarotase-like"/>
    <property type="match status" value="1"/>
</dbReference>
<comment type="catalytic activity">
    <reaction evidence="1 7">
        <text>Hydrolysis of terminal non-reducing beta-D-galactose residues in beta-D-galactosides.</text>
        <dbReference type="EC" id="3.2.1.23"/>
    </reaction>
</comment>
<dbReference type="InterPro" id="IPR023232">
    <property type="entry name" value="Glyco_hydro_2_AS"/>
</dbReference>
<dbReference type="InterPro" id="IPR006104">
    <property type="entry name" value="Glyco_hydro_2_N"/>
</dbReference>
<evidence type="ECO:0000256" key="4">
    <source>
        <dbReference type="ARBA" id="ARBA00022801"/>
    </source>
</evidence>
<dbReference type="PROSITE" id="PS00719">
    <property type="entry name" value="GLYCOSYL_HYDROL_F2_1"/>
    <property type="match status" value="1"/>
</dbReference>
<dbReference type="EC" id="3.2.1.23" evidence="3 7"/>
<reference evidence="9" key="1">
    <citation type="submission" date="2020-09" db="EMBL/GenBank/DDBJ databases">
        <title>A novel bacterium of genus Neiella, isolated from South China Sea.</title>
        <authorList>
            <person name="Huang H."/>
            <person name="Mo K."/>
            <person name="Hu Y."/>
        </authorList>
    </citation>
    <scope>NUCLEOTIDE SEQUENCE</scope>
    <source>
        <strain evidence="9">HB171785</strain>
    </source>
</reference>
<comment type="caution">
    <text evidence="9">The sequence shown here is derived from an EMBL/GenBank/DDBJ whole genome shotgun (WGS) entry which is preliminary data.</text>
</comment>
<sequence length="1086" mass="122190">MAQITKAGALLCLLTGLVGCGDKSEPPVETAYPVEWETTDIIGLNKLPARATSYSYQSVDQALSLDRTQSHFVDLSGSWQFNYHADSNNLNDAFTATSFDASAWKRIPVPSNVELHGYGIPMYANVWLHFYSTPTTVFPDTSPKVSSANPVSEYIKEFDLPDGWGEQQVLLHFGGVSSAFYVWVNGVQVGYSQGSALPAEFDISQQIKPGKNKIAVRVMRWSDGSYLEGQDMWKMSGIHREVLLLARPKVHVSDYFVKTRLNSNYDAGELQVRPFIGNLTHQDIAGWQLEGHLYDQQSQPSPLASISIPADKIMVRYPQRETVRFDLIKLPINKPKLWSAETPNLYTLVLNLVNAEGKTVEALSTRVGFREFKTNNETGEILVNGVPIKLMGVNRHDHSAVNGKAMTREEIEQDIRSMKQFNINAIRTSHYPNDPYVYDLADEYGLYVMDEANIESHLFGGQMSNQMQWANSMLDRVMRMVHRDKNHPSIFSWSLGNESGTGPGHAAAGQWAKEFDDTRFVHYEGAQGLPTHPEFIPPREEWHAEIYNEPERQRPIEIANPDDAPWVDLVSRFYPTLKKLKDISESPIIKRPIIMSEYAHAMGNSLGHFDDYWQLIRSKPNLGGGFIWDWKDQGIEHTTADGQTFLAYGGDFGETPHDGEFCQNGIVDSYGNPTPETWEVKKVFQPLVFAEEDLSQGVIRIINRHHFASTNQYRFQWQISRDNDVIDSGEFDADIAAGSSQLEELAWPPISGEAGARYWLRVSAHLKQATPWADAGHEVAKQQFELAVAAPAIQPEPTPVALTVSETEQTLSFVSDAMTAEFDKQTGRLASLSQANQAIIVQPMAMNFWRALNGNDRMGWRPDQVSAIWKDMPDKLAVTSLSWNQLSPSSAEVLVSKAYEQQVFVSHRFTVHGDGTVQVEMSFDADEQLPEMLRMGMQLGVSKTLDGMRFYGLGPWENYSDRHTAAEMAIYSGHYSDFLMSYMVPQENGNRTNVDWLELTNSSKTGVLFDGEKPLSVSVWPWSQQQLNAARHPHELVEDDYLTVNIDLKQAGLGGTTSWRADAAPEQPYKVLPGKHEYRFAIRPVR</sequence>
<dbReference type="Pfam" id="PF02837">
    <property type="entry name" value="Glyco_hydro_2_N"/>
    <property type="match status" value="1"/>
</dbReference>
<dbReference type="InterPro" id="IPR011013">
    <property type="entry name" value="Gal_mutarotase_sf_dom"/>
</dbReference>
<keyword evidence="10" id="KW-1185">Reference proteome</keyword>
<dbReference type="GO" id="GO:0030246">
    <property type="term" value="F:carbohydrate binding"/>
    <property type="evidence" value="ECO:0007669"/>
    <property type="project" value="InterPro"/>
</dbReference>
<evidence type="ECO:0000313" key="9">
    <source>
        <dbReference type="EMBL" id="MBD1388649.1"/>
    </source>
</evidence>
<dbReference type="AlphaFoldDB" id="A0A8J6UDW1"/>
<dbReference type="PROSITE" id="PS00608">
    <property type="entry name" value="GLYCOSYL_HYDROL_F2_2"/>
    <property type="match status" value="1"/>
</dbReference>
<dbReference type="InterPro" id="IPR008979">
    <property type="entry name" value="Galactose-bd-like_sf"/>
</dbReference>
<dbReference type="InterPro" id="IPR014718">
    <property type="entry name" value="GH-type_carb-bd"/>
</dbReference>
<comment type="similarity">
    <text evidence="2 7">Belongs to the glycosyl hydrolase 2 family.</text>
</comment>
<gene>
    <name evidence="9" type="ORF">IC617_04335</name>
</gene>
<dbReference type="PANTHER" id="PTHR46323:SF2">
    <property type="entry name" value="BETA-GALACTOSIDASE"/>
    <property type="match status" value="1"/>
</dbReference>
<dbReference type="SUPFAM" id="SSF51445">
    <property type="entry name" value="(Trans)glycosidases"/>
    <property type="match status" value="1"/>
</dbReference>
<dbReference type="Pfam" id="PF02836">
    <property type="entry name" value="Glyco_hydro_2_C"/>
    <property type="match status" value="1"/>
</dbReference>
<keyword evidence="5 7" id="KW-0326">Glycosidase</keyword>
<dbReference type="PROSITE" id="PS51257">
    <property type="entry name" value="PROKAR_LIPOPROTEIN"/>
    <property type="match status" value="1"/>
</dbReference>
<dbReference type="InterPro" id="IPR006101">
    <property type="entry name" value="Glyco_hydro_2"/>
</dbReference>
<evidence type="ECO:0000256" key="1">
    <source>
        <dbReference type="ARBA" id="ARBA00001412"/>
    </source>
</evidence>
<dbReference type="InterPro" id="IPR006103">
    <property type="entry name" value="Glyco_hydro_2_cat"/>
</dbReference>
<dbReference type="GO" id="GO:0009341">
    <property type="term" value="C:beta-galactosidase complex"/>
    <property type="evidence" value="ECO:0007669"/>
    <property type="project" value="InterPro"/>
</dbReference>
<dbReference type="Gene3D" id="3.20.20.80">
    <property type="entry name" value="Glycosidases"/>
    <property type="match status" value="1"/>
</dbReference>
<organism evidence="9 10">
    <name type="scientific">Neiella litorisoli</name>
    <dbReference type="NCBI Taxonomy" id="2771431"/>
    <lineage>
        <taxon>Bacteria</taxon>
        <taxon>Pseudomonadati</taxon>
        <taxon>Pseudomonadota</taxon>
        <taxon>Gammaproteobacteria</taxon>
        <taxon>Alteromonadales</taxon>
        <taxon>Echinimonadaceae</taxon>
        <taxon>Neiella</taxon>
    </lineage>
</organism>
<feature type="domain" description="Beta galactosidase small chain/" evidence="8">
    <location>
        <begin position="812"/>
        <end position="1083"/>
    </location>
</feature>
<dbReference type="SUPFAM" id="SSF49785">
    <property type="entry name" value="Galactose-binding domain-like"/>
    <property type="match status" value="1"/>
</dbReference>
<dbReference type="InterPro" id="IPR004199">
    <property type="entry name" value="B-gal_small/dom_5"/>
</dbReference>
<name>A0A8J6UDW1_9GAMM</name>
<dbReference type="InterPro" id="IPR013783">
    <property type="entry name" value="Ig-like_fold"/>
</dbReference>
<accession>A0A8J6UDW1</accession>
<dbReference type="Pfam" id="PF02929">
    <property type="entry name" value="Bgal_small_N"/>
    <property type="match status" value="1"/>
</dbReference>
<protein>
    <recommendedName>
        <fullName evidence="3 7">Beta-galactosidase</fullName>
        <ecNumber evidence="3 7">3.2.1.23</ecNumber>
    </recommendedName>
    <alternativeName>
        <fullName evidence="6 7">Lactase</fullName>
    </alternativeName>
</protein>
<proteinExistence type="inferred from homology"/>
<dbReference type="Gene3D" id="2.60.120.260">
    <property type="entry name" value="Galactose-binding domain-like"/>
    <property type="match status" value="1"/>
</dbReference>
<dbReference type="SMART" id="SM01038">
    <property type="entry name" value="Bgal_small_N"/>
    <property type="match status" value="1"/>
</dbReference>
<dbReference type="Gene3D" id="2.70.98.10">
    <property type="match status" value="1"/>
</dbReference>
<dbReference type="EMBL" id="JACXAF010000004">
    <property type="protein sequence ID" value="MBD1388649.1"/>
    <property type="molecule type" value="Genomic_DNA"/>
</dbReference>
<dbReference type="InterPro" id="IPR023230">
    <property type="entry name" value="Glyco_hydro_2_CS"/>
</dbReference>
<dbReference type="InterPro" id="IPR050347">
    <property type="entry name" value="Bact_Beta-galactosidase"/>
</dbReference>
<dbReference type="InterPro" id="IPR006102">
    <property type="entry name" value="Ig-like_GH2"/>
</dbReference>
<dbReference type="Gene3D" id="2.60.40.10">
    <property type="entry name" value="Immunoglobulins"/>
    <property type="match status" value="2"/>
</dbReference>
<keyword evidence="4 7" id="KW-0378">Hydrolase</keyword>
<evidence type="ECO:0000256" key="3">
    <source>
        <dbReference type="ARBA" id="ARBA00012756"/>
    </source>
</evidence>
<evidence type="ECO:0000259" key="8">
    <source>
        <dbReference type="SMART" id="SM01038"/>
    </source>
</evidence>
<dbReference type="GO" id="GO:0004565">
    <property type="term" value="F:beta-galactosidase activity"/>
    <property type="evidence" value="ECO:0007669"/>
    <property type="project" value="UniProtKB-EC"/>
</dbReference>
<dbReference type="RefSeq" id="WP_191143758.1">
    <property type="nucleotide sequence ID" value="NZ_JACXAF010000004.1"/>
</dbReference>
<dbReference type="Pfam" id="PF00703">
    <property type="entry name" value="Glyco_hydro_2"/>
    <property type="match status" value="1"/>
</dbReference>
<dbReference type="InterPro" id="IPR032312">
    <property type="entry name" value="LacZ_4"/>
</dbReference>
<evidence type="ECO:0000256" key="6">
    <source>
        <dbReference type="ARBA" id="ARBA00032230"/>
    </source>
</evidence>
<dbReference type="GO" id="GO:0005990">
    <property type="term" value="P:lactose catabolic process"/>
    <property type="evidence" value="ECO:0007669"/>
    <property type="project" value="TreeGrafter"/>
</dbReference>